<keyword evidence="3" id="KW-1185">Reference proteome</keyword>
<feature type="transmembrane region" description="Helical" evidence="1">
    <location>
        <begin position="33"/>
        <end position="54"/>
    </location>
</feature>
<name>A0A1C0YTC8_9BACL</name>
<dbReference type="Proteomes" id="UP000093482">
    <property type="component" value="Unassembled WGS sequence"/>
</dbReference>
<protein>
    <submittedName>
        <fullName evidence="2">Uncharacterized protein</fullName>
    </submittedName>
</protein>
<dbReference type="AlphaFoldDB" id="A0A1C0YTC8"/>
<feature type="transmembrane region" description="Helical" evidence="1">
    <location>
        <begin position="98"/>
        <end position="119"/>
    </location>
</feature>
<keyword evidence="1" id="KW-0812">Transmembrane</keyword>
<evidence type="ECO:0000313" key="2">
    <source>
        <dbReference type="EMBL" id="OCS90415.1"/>
    </source>
</evidence>
<feature type="transmembrane region" description="Helical" evidence="1">
    <location>
        <begin position="139"/>
        <end position="159"/>
    </location>
</feature>
<feature type="transmembrane region" description="Helical" evidence="1">
    <location>
        <begin position="6"/>
        <end position="21"/>
    </location>
</feature>
<dbReference type="OrthoDB" id="4331374at2"/>
<comment type="caution">
    <text evidence="2">The sequence shown here is derived from an EMBL/GenBank/DDBJ whole genome shotgun (WGS) entry which is preliminary data.</text>
</comment>
<keyword evidence="1" id="KW-1133">Transmembrane helix</keyword>
<keyword evidence="1" id="KW-0472">Membrane</keyword>
<feature type="transmembrane region" description="Helical" evidence="1">
    <location>
        <begin position="166"/>
        <end position="184"/>
    </location>
</feature>
<proteinExistence type="predicted"/>
<evidence type="ECO:0000313" key="3">
    <source>
        <dbReference type="Proteomes" id="UP000093482"/>
    </source>
</evidence>
<gene>
    <name evidence="2" type="ORF">A6K76_11155</name>
</gene>
<organism evidence="2 3">
    <name type="scientific">Caryophanon latum</name>
    <dbReference type="NCBI Taxonomy" id="33977"/>
    <lineage>
        <taxon>Bacteria</taxon>
        <taxon>Bacillati</taxon>
        <taxon>Bacillota</taxon>
        <taxon>Bacilli</taxon>
        <taxon>Bacillales</taxon>
        <taxon>Caryophanaceae</taxon>
        <taxon>Caryophanon</taxon>
    </lineage>
</organism>
<dbReference type="RefSeq" id="WP_066464630.1">
    <property type="nucleotide sequence ID" value="NZ_MATO01000037.1"/>
</dbReference>
<reference evidence="2 3" key="1">
    <citation type="submission" date="2016-07" db="EMBL/GenBank/DDBJ databases">
        <title>Caryophanon latum genome sequencing.</title>
        <authorList>
            <person name="Verma A."/>
            <person name="Pal Y."/>
            <person name="Krishnamurthi S."/>
        </authorList>
    </citation>
    <scope>NUCLEOTIDE SEQUENCE [LARGE SCALE GENOMIC DNA]</scope>
    <source>
        <strain evidence="2 3">DSM 14151</strain>
    </source>
</reference>
<accession>A0A1C0YTC8</accession>
<evidence type="ECO:0000256" key="1">
    <source>
        <dbReference type="SAM" id="Phobius"/>
    </source>
</evidence>
<feature type="transmembrane region" description="Helical" evidence="1">
    <location>
        <begin position="66"/>
        <end position="86"/>
    </location>
</feature>
<dbReference type="EMBL" id="MATO01000037">
    <property type="protein sequence ID" value="OCS90415.1"/>
    <property type="molecule type" value="Genomic_DNA"/>
</dbReference>
<feature type="transmembrane region" description="Helical" evidence="1">
    <location>
        <begin position="190"/>
        <end position="210"/>
    </location>
</feature>
<sequence>MDAILYGIIAVIYIGLIIWLLQRAEPRFVWSNVLYVILIALAYESAVMFIGNWIGEGETLYYMNYMRFVLQALVTPLLVIFAVAILREANVEWAQRNYVFLLAVLYTLVLMSIEMILSVRELELYVVNDYGVLRYEDPSIQIPVMLLFVTVALLICSISMWLKYKWLSFFAGVVGITIINIVPLPAISDVWLNVVELLFIVTLFMTKRFARRLRYGFPNKDRARQQEN</sequence>